<gene>
    <name evidence="2" type="ORF">ASPZODRAFT_140229</name>
</gene>
<dbReference type="VEuPathDB" id="FungiDB:ASPZODRAFT_140229"/>
<name>A0A1L9SQG5_9EURO</name>
<dbReference type="Pfam" id="PF12146">
    <property type="entry name" value="Hydrolase_4"/>
    <property type="match status" value="1"/>
</dbReference>
<dbReference type="SUPFAM" id="SSF53474">
    <property type="entry name" value="alpha/beta-Hydrolases"/>
    <property type="match status" value="1"/>
</dbReference>
<proteinExistence type="predicted"/>
<organism evidence="2 3">
    <name type="scientific">Penicilliopsis zonata CBS 506.65</name>
    <dbReference type="NCBI Taxonomy" id="1073090"/>
    <lineage>
        <taxon>Eukaryota</taxon>
        <taxon>Fungi</taxon>
        <taxon>Dikarya</taxon>
        <taxon>Ascomycota</taxon>
        <taxon>Pezizomycotina</taxon>
        <taxon>Eurotiomycetes</taxon>
        <taxon>Eurotiomycetidae</taxon>
        <taxon>Eurotiales</taxon>
        <taxon>Aspergillaceae</taxon>
        <taxon>Penicilliopsis</taxon>
    </lineage>
</organism>
<dbReference type="GeneID" id="34611104"/>
<accession>A0A1L9SQG5</accession>
<dbReference type="STRING" id="1073090.A0A1L9SQG5"/>
<reference evidence="3" key="1">
    <citation type="journal article" date="2017" name="Genome Biol.">
        <title>Comparative genomics reveals high biological diversity and specific adaptations in the industrially and medically important fungal genus Aspergillus.</title>
        <authorList>
            <person name="de Vries R.P."/>
            <person name="Riley R."/>
            <person name="Wiebenga A."/>
            <person name="Aguilar-Osorio G."/>
            <person name="Amillis S."/>
            <person name="Uchima C.A."/>
            <person name="Anderluh G."/>
            <person name="Asadollahi M."/>
            <person name="Askin M."/>
            <person name="Barry K."/>
            <person name="Battaglia E."/>
            <person name="Bayram O."/>
            <person name="Benocci T."/>
            <person name="Braus-Stromeyer S.A."/>
            <person name="Caldana C."/>
            <person name="Canovas D."/>
            <person name="Cerqueira G.C."/>
            <person name="Chen F."/>
            <person name="Chen W."/>
            <person name="Choi C."/>
            <person name="Clum A."/>
            <person name="Dos Santos R.A."/>
            <person name="Damasio A.R."/>
            <person name="Diallinas G."/>
            <person name="Emri T."/>
            <person name="Fekete E."/>
            <person name="Flipphi M."/>
            <person name="Freyberg S."/>
            <person name="Gallo A."/>
            <person name="Gournas C."/>
            <person name="Habgood R."/>
            <person name="Hainaut M."/>
            <person name="Harispe M.L."/>
            <person name="Henrissat B."/>
            <person name="Hilden K.S."/>
            <person name="Hope R."/>
            <person name="Hossain A."/>
            <person name="Karabika E."/>
            <person name="Karaffa L."/>
            <person name="Karanyi Z."/>
            <person name="Krasevec N."/>
            <person name="Kuo A."/>
            <person name="Kusch H."/>
            <person name="LaButti K."/>
            <person name="Lagendijk E.L."/>
            <person name="Lapidus A."/>
            <person name="Levasseur A."/>
            <person name="Lindquist E."/>
            <person name="Lipzen A."/>
            <person name="Logrieco A.F."/>
            <person name="MacCabe A."/>
            <person name="Maekelae M.R."/>
            <person name="Malavazi I."/>
            <person name="Melin P."/>
            <person name="Meyer V."/>
            <person name="Mielnichuk N."/>
            <person name="Miskei M."/>
            <person name="Molnar A.P."/>
            <person name="Mule G."/>
            <person name="Ngan C.Y."/>
            <person name="Orejas M."/>
            <person name="Orosz E."/>
            <person name="Ouedraogo J.P."/>
            <person name="Overkamp K.M."/>
            <person name="Park H.-S."/>
            <person name="Perrone G."/>
            <person name="Piumi F."/>
            <person name="Punt P.J."/>
            <person name="Ram A.F."/>
            <person name="Ramon A."/>
            <person name="Rauscher S."/>
            <person name="Record E."/>
            <person name="Riano-Pachon D.M."/>
            <person name="Robert V."/>
            <person name="Roehrig J."/>
            <person name="Ruller R."/>
            <person name="Salamov A."/>
            <person name="Salih N.S."/>
            <person name="Samson R.A."/>
            <person name="Sandor E."/>
            <person name="Sanguinetti M."/>
            <person name="Schuetze T."/>
            <person name="Sepcic K."/>
            <person name="Shelest E."/>
            <person name="Sherlock G."/>
            <person name="Sophianopoulou V."/>
            <person name="Squina F.M."/>
            <person name="Sun H."/>
            <person name="Susca A."/>
            <person name="Todd R.B."/>
            <person name="Tsang A."/>
            <person name="Unkles S.E."/>
            <person name="van de Wiele N."/>
            <person name="van Rossen-Uffink D."/>
            <person name="Oliveira J.V."/>
            <person name="Vesth T.C."/>
            <person name="Visser J."/>
            <person name="Yu J.-H."/>
            <person name="Zhou M."/>
            <person name="Andersen M.R."/>
            <person name="Archer D.B."/>
            <person name="Baker S.E."/>
            <person name="Benoit I."/>
            <person name="Brakhage A.A."/>
            <person name="Braus G.H."/>
            <person name="Fischer R."/>
            <person name="Frisvad J.C."/>
            <person name="Goldman G.H."/>
            <person name="Houbraken J."/>
            <person name="Oakley B."/>
            <person name="Pocsi I."/>
            <person name="Scazzocchio C."/>
            <person name="Seiboth B."/>
            <person name="vanKuyk P.A."/>
            <person name="Wortman J."/>
            <person name="Dyer P.S."/>
            <person name="Grigoriev I.V."/>
        </authorList>
    </citation>
    <scope>NUCLEOTIDE SEQUENCE [LARGE SCALE GENOMIC DNA]</scope>
    <source>
        <strain evidence="3">CBS 506.65</strain>
    </source>
</reference>
<keyword evidence="3" id="KW-1185">Reference proteome</keyword>
<dbReference type="OrthoDB" id="10249433at2759"/>
<dbReference type="InterPro" id="IPR051044">
    <property type="entry name" value="MAG_DAG_Lipase"/>
</dbReference>
<dbReference type="AlphaFoldDB" id="A0A1L9SQG5"/>
<feature type="domain" description="Serine aminopeptidase S33" evidence="1">
    <location>
        <begin position="25"/>
        <end position="281"/>
    </location>
</feature>
<dbReference type="Proteomes" id="UP000184188">
    <property type="component" value="Unassembled WGS sequence"/>
</dbReference>
<evidence type="ECO:0000313" key="3">
    <source>
        <dbReference type="Proteomes" id="UP000184188"/>
    </source>
</evidence>
<dbReference type="InterPro" id="IPR029058">
    <property type="entry name" value="AB_hydrolase_fold"/>
</dbReference>
<sequence length="316" mass="35187">MATEEGTLPVQAATLYTKTWKTQGEPRAILAFIHGFSDHSNAYYDLFPTLARRGIQVQSFDQRGWGRSVNKPQERGRTGPSAVVMGDIHSFLLTRKEEKVPLFLMGHSMGGAEVLYYTLHPESPFTSKDSPIRGVMAYSPLIALHPSTRPSGLVVSLGRLAGKIAPRWQRHSPLDPRAMSRDDQVCAEWAADALCHDYGTLEGLAGMLDRGLWLESRASASASANTVPRKEVFNFWFGHGTDDKVTDYEATRRLAAALGEEGHAVTFQSYRGGYHKLHADLEAVRTQFAQDIGDWILERVDMPARTEDRTEDRAKL</sequence>
<dbReference type="EMBL" id="KV878338">
    <property type="protein sequence ID" value="OJJ49321.1"/>
    <property type="molecule type" value="Genomic_DNA"/>
</dbReference>
<dbReference type="PANTHER" id="PTHR11614">
    <property type="entry name" value="PHOSPHOLIPASE-RELATED"/>
    <property type="match status" value="1"/>
</dbReference>
<dbReference type="Gene3D" id="3.40.50.1820">
    <property type="entry name" value="alpha/beta hydrolase"/>
    <property type="match status" value="1"/>
</dbReference>
<dbReference type="RefSeq" id="XP_022583831.1">
    <property type="nucleotide sequence ID" value="XM_022724639.1"/>
</dbReference>
<evidence type="ECO:0000313" key="2">
    <source>
        <dbReference type="EMBL" id="OJJ49321.1"/>
    </source>
</evidence>
<protein>
    <recommendedName>
        <fullName evidence="1">Serine aminopeptidase S33 domain-containing protein</fullName>
    </recommendedName>
</protein>
<evidence type="ECO:0000259" key="1">
    <source>
        <dbReference type="Pfam" id="PF12146"/>
    </source>
</evidence>
<dbReference type="InterPro" id="IPR022742">
    <property type="entry name" value="Hydrolase_4"/>
</dbReference>